<dbReference type="Proteomes" id="UP000675920">
    <property type="component" value="Unplaced"/>
</dbReference>
<dbReference type="AlphaFoldDB" id="A0A8B6XC39"/>
<sequence length="310" mass="36023">MALQTHDWISSQVDLCKSKNTFPKKLYRFRTIRQSNDNYKNFIVDREIALGEVFLAQFGQLNDPAEGNFILSFGDIERATEYFARILTPESWRQSVPPNPQLKKIILAEARARATQVIYEYGNYVSNVIQDMRFFTREFIRSASFCEMPDNQMMWAHYGKMINHIGDEIPGGGICLEYEVDQTWSRANLDKVIYSDSTPVFEICNRQHNEQHWLQQAIYRKNTAWQGEAEWRISSVFPMKADQNRAVNRTTQGSIVHINNAPSRIIFGHKMPGDFKEKIATEIREKKRDARIAEAKLQMSNGTIQIIDLE</sequence>
<dbReference type="OrthoDB" id="4119964at2"/>
<proteinExistence type="predicted"/>
<evidence type="ECO:0000313" key="2">
    <source>
        <dbReference type="RefSeq" id="WP_156924408.1"/>
    </source>
</evidence>
<evidence type="ECO:0000313" key="1">
    <source>
        <dbReference type="Proteomes" id="UP000675920"/>
    </source>
</evidence>
<keyword evidence="1" id="KW-1185">Reference proteome</keyword>
<dbReference type="RefSeq" id="WP_156924408.1">
    <property type="nucleotide sequence ID" value="NZ_AXWS01000013.1"/>
</dbReference>
<protein>
    <submittedName>
        <fullName evidence="2">DUF2971 domain-containing protein</fullName>
    </submittedName>
</protein>
<organism evidence="1 2">
    <name type="scientific">Derxia gummosa DSM 723</name>
    <dbReference type="NCBI Taxonomy" id="1121388"/>
    <lineage>
        <taxon>Bacteria</taxon>
        <taxon>Pseudomonadati</taxon>
        <taxon>Pseudomonadota</taxon>
        <taxon>Betaproteobacteria</taxon>
        <taxon>Burkholderiales</taxon>
        <taxon>Alcaligenaceae</taxon>
        <taxon>Derxia</taxon>
    </lineage>
</organism>
<reference evidence="2" key="1">
    <citation type="submission" date="2025-08" db="UniProtKB">
        <authorList>
            <consortium name="RefSeq"/>
        </authorList>
    </citation>
    <scope>IDENTIFICATION</scope>
</reference>
<accession>A0A8B6XC39</accession>
<name>A0A8B6XC39_9BURK</name>